<proteinExistence type="inferred from homology"/>
<dbReference type="Proteomes" id="UP000008136">
    <property type="component" value="Chromosome"/>
</dbReference>
<dbReference type="HOGENOM" id="CLU_074757_0_0_2"/>
<gene>
    <name evidence="2" type="ordered locus">Arcve_1083</name>
</gene>
<dbReference type="InterPro" id="IPR037456">
    <property type="entry name" value="MA1715-like"/>
</dbReference>
<dbReference type="SUPFAM" id="SSF143631">
    <property type="entry name" value="ApbE-like"/>
    <property type="match status" value="1"/>
</dbReference>
<dbReference type="KEGG" id="ave:Arcve_1083"/>
<evidence type="ECO:0000313" key="2">
    <source>
        <dbReference type="EMBL" id="AEA47093.1"/>
    </source>
</evidence>
<dbReference type="AlphaFoldDB" id="F2KT63"/>
<reference evidence="2 3" key="1">
    <citation type="submission" date="2011-03" db="EMBL/GenBank/DDBJ databases">
        <title>The complete genome of Archaeoglobus veneficus SNP6.</title>
        <authorList>
            <consortium name="US DOE Joint Genome Institute (JGI-PGF)"/>
            <person name="Lucas S."/>
            <person name="Copeland A."/>
            <person name="Lapidus A."/>
            <person name="Bruce D."/>
            <person name="Goodwin L."/>
            <person name="Pitluck S."/>
            <person name="Kyrpides N."/>
            <person name="Mavromatis K."/>
            <person name="Pagani I."/>
            <person name="Ivanova N."/>
            <person name="Mikhailova N."/>
            <person name="Lu M."/>
            <person name="Detter J.C."/>
            <person name="Tapia R."/>
            <person name="Han C."/>
            <person name="Land M."/>
            <person name="Hauser L."/>
            <person name="Markowitz V."/>
            <person name="Cheng J.-F."/>
            <person name="Hugenholtz P."/>
            <person name="Woyke T."/>
            <person name="Wu D."/>
            <person name="Spring S."/>
            <person name="Brambilla E."/>
            <person name="Klenk H.-P."/>
            <person name="Eisen J.A."/>
        </authorList>
    </citation>
    <scope>NUCLEOTIDE SEQUENCE [LARGE SCALE GENOMIC DNA]</scope>
    <source>
        <strain>SNP6</strain>
    </source>
</reference>
<sequence>MSYLRFRFRHKQTIATVLVDTEDDYERAVKAMLKARKEIEEKITRDPLFFTTLDPYECHGEIVGRMCHASKLANVGPMAAVAGTIAQYAVEEVSRFSEFIVVDNGGDIAIYTDRELIVGIYPSNLGFRIEPEGKIRAVCTSSGKIGHSISFGYADAATVVGSDACIADAFATALGNMIKEDFGKNEIEEALEEFWQTARKHVDGAMVVKDDVVGVVGELPEIVKVNVSPDLITKG</sequence>
<dbReference type="OrthoDB" id="50299at2157"/>
<protein>
    <recommendedName>
        <fullName evidence="1">UPF0280 protein Arcve_1083</fullName>
    </recommendedName>
</protein>
<name>F2KT63_ARCVS</name>
<dbReference type="RefSeq" id="WP_013683757.1">
    <property type="nucleotide sequence ID" value="NC_015320.1"/>
</dbReference>
<dbReference type="InterPro" id="IPR007183">
    <property type="entry name" value="UPF0280"/>
</dbReference>
<dbReference type="HAMAP" id="MF_01079">
    <property type="entry name" value="UPF0280"/>
    <property type="match status" value="1"/>
</dbReference>
<dbReference type="EMBL" id="CP002588">
    <property type="protein sequence ID" value="AEA47093.1"/>
    <property type="molecule type" value="Genomic_DNA"/>
</dbReference>
<dbReference type="GeneID" id="10394196"/>
<dbReference type="PIRSF" id="PIRSF006421">
    <property type="entry name" value="UCP006421"/>
    <property type="match status" value="1"/>
</dbReference>
<organism evidence="2 3">
    <name type="scientific">Archaeoglobus veneficus (strain DSM 11195 / SNP6)</name>
    <dbReference type="NCBI Taxonomy" id="693661"/>
    <lineage>
        <taxon>Archaea</taxon>
        <taxon>Methanobacteriati</taxon>
        <taxon>Methanobacteriota</taxon>
        <taxon>Archaeoglobi</taxon>
        <taxon>Archaeoglobales</taxon>
        <taxon>Archaeoglobaceae</taxon>
        <taxon>Archaeoglobus</taxon>
    </lineage>
</organism>
<dbReference type="InterPro" id="IPR003374">
    <property type="entry name" value="ApbE-like_sf"/>
</dbReference>
<evidence type="ECO:0000256" key="1">
    <source>
        <dbReference type="HAMAP-Rule" id="MF_01079"/>
    </source>
</evidence>
<dbReference type="Gene3D" id="3.10.520.10">
    <property type="entry name" value="ApbE-like domains"/>
    <property type="match status" value="1"/>
</dbReference>
<dbReference type="STRING" id="693661.Arcve_1083"/>
<dbReference type="NCBIfam" id="NF003324">
    <property type="entry name" value="PRK04334.1-4"/>
    <property type="match status" value="1"/>
</dbReference>
<dbReference type="eggNOG" id="arCOG04376">
    <property type="taxonomic scope" value="Archaea"/>
</dbReference>
<evidence type="ECO:0000313" key="3">
    <source>
        <dbReference type="Proteomes" id="UP000008136"/>
    </source>
</evidence>
<keyword evidence="3" id="KW-1185">Reference proteome</keyword>
<comment type="similarity">
    <text evidence="1">Belongs to the UPF0280 family.</text>
</comment>
<accession>F2KT63</accession>